<dbReference type="EMBL" id="JAAOCD010000006">
    <property type="protein sequence ID" value="NHK99500.1"/>
    <property type="molecule type" value="Genomic_DNA"/>
</dbReference>
<feature type="domain" description="CRISPR type III-associated protein" evidence="2">
    <location>
        <begin position="8"/>
        <end position="195"/>
    </location>
</feature>
<dbReference type="PANTHER" id="PTHR35579">
    <property type="entry name" value="CRISPR SYSTEM CMS ENDORIBONUCLEASE CSM3"/>
    <property type="match status" value="1"/>
</dbReference>
<reference evidence="3 4" key="1">
    <citation type="submission" date="2020-03" db="EMBL/GenBank/DDBJ databases">
        <title>Rubrivivax benzoatilyticus JA2 (sequenced after 10 years sub-culturing).</title>
        <authorList>
            <person name="Gupta D."/>
            <person name="Chintalapati S."/>
            <person name="Chintalapati V.R."/>
        </authorList>
    </citation>
    <scope>NUCLEOTIDE SEQUENCE [LARGE SCALE GENOMIC DNA]</scope>
    <source>
        <strain evidence="3 4">JA2-Mal</strain>
    </source>
</reference>
<sequence>MSVRTLRLEFLDTWHVGCGRGDGSNLDAVVARDADALPYVPGRMLRGVLRDAAEALAAWGHADPAAVLQLFGGLAERSDAPGRSLSQAGCLTVSDARLPAAERAVLAAPAPGEPDPQAALRAALFVPSFQTAIDLDSGTALDGSLRGVELVVPLTLQAEVGITGVDADAPWALLDRALPLVRAIGAMKTRGHGRVALDWEKHA</sequence>
<gene>
    <name evidence="3" type="ORF">G7087_14025</name>
</gene>
<dbReference type="Proteomes" id="UP000802098">
    <property type="component" value="Unassembled WGS sequence"/>
</dbReference>
<dbReference type="PANTHER" id="PTHR35579:SF3">
    <property type="entry name" value="CRISPR SYSTEM CMS ENDORIBONUCLEASE CSM3"/>
    <property type="match status" value="1"/>
</dbReference>
<evidence type="ECO:0000259" key="2">
    <source>
        <dbReference type="Pfam" id="PF03787"/>
    </source>
</evidence>
<protein>
    <recommendedName>
        <fullName evidence="2">CRISPR type III-associated protein domain-containing protein</fullName>
    </recommendedName>
</protein>
<organism evidence="3 4">
    <name type="scientific">Rubrivivax benzoatilyticus</name>
    <dbReference type="NCBI Taxonomy" id="316997"/>
    <lineage>
        <taxon>Bacteria</taxon>
        <taxon>Pseudomonadati</taxon>
        <taxon>Pseudomonadota</taxon>
        <taxon>Betaproteobacteria</taxon>
        <taxon>Burkholderiales</taxon>
        <taxon>Sphaerotilaceae</taxon>
        <taxon>Rubrivivax</taxon>
    </lineage>
</organism>
<name>A0ABX0HWW4_9BURK</name>
<dbReference type="CDD" id="cd09726">
    <property type="entry name" value="RAMP_I_III"/>
    <property type="match status" value="1"/>
</dbReference>
<evidence type="ECO:0000313" key="4">
    <source>
        <dbReference type="Proteomes" id="UP000802098"/>
    </source>
</evidence>
<comment type="caution">
    <text evidence="3">The sequence shown here is derived from an EMBL/GenBank/DDBJ whole genome shotgun (WGS) entry which is preliminary data.</text>
</comment>
<proteinExistence type="predicted"/>
<keyword evidence="1" id="KW-0051">Antiviral defense</keyword>
<accession>A0ABX0HWW4</accession>
<evidence type="ECO:0000313" key="3">
    <source>
        <dbReference type="EMBL" id="NHK99500.1"/>
    </source>
</evidence>
<dbReference type="InterPro" id="IPR052216">
    <property type="entry name" value="CRISPR_Csm3_endoribonuclease"/>
</dbReference>
<dbReference type="InterPro" id="IPR005537">
    <property type="entry name" value="RAMP_III_fam"/>
</dbReference>
<dbReference type="Pfam" id="PF03787">
    <property type="entry name" value="RAMPs"/>
    <property type="match status" value="1"/>
</dbReference>
<evidence type="ECO:0000256" key="1">
    <source>
        <dbReference type="ARBA" id="ARBA00023118"/>
    </source>
</evidence>
<dbReference type="RefSeq" id="WP_009855613.1">
    <property type="nucleotide sequence ID" value="NZ_JAAOCD010000006.1"/>
</dbReference>
<keyword evidence="4" id="KW-1185">Reference proteome</keyword>